<comment type="similarity">
    <text evidence="1 2">Belongs to the peptidase A24 family.</text>
</comment>
<evidence type="ECO:0000256" key="3">
    <source>
        <dbReference type="SAM" id="Phobius"/>
    </source>
</evidence>
<dbReference type="InterPro" id="IPR000045">
    <property type="entry name" value="Prepilin_IV_endopep_pep"/>
</dbReference>
<dbReference type="InterPro" id="IPR050882">
    <property type="entry name" value="Prepilin_peptidase/N-MTase"/>
</dbReference>
<keyword evidence="5" id="KW-0378">Hydrolase</keyword>
<dbReference type="AlphaFoldDB" id="A0AAU7E0P8"/>
<proteinExistence type="inferred from homology"/>
<dbReference type="PANTHER" id="PTHR30487">
    <property type="entry name" value="TYPE 4 PREPILIN-LIKE PROTEINS LEADER PEPTIDE-PROCESSING ENZYME"/>
    <property type="match status" value="1"/>
</dbReference>
<feature type="transmembrane region" description="Helical" evidence="3">
    <location>
        <begin position="122"/>
        <end position="145"/>
    </location>
</feature>
<evidence type="ECO:0000313" key="5">
    <source>
        <dbReference type="EMBL" id="XBH23172.1"/>
    </source>
</evidence>
<reference evidence="5" key="1">
    <citation type="submission" date="2024-02" db="EMBL/GenBank/DDBJ databases">
        <title>Tomenella chthoni gen. nov. sp. nov., a member of the family Jonesiaceae isolated from bat guano.</title>
        <authorList>
            <person name="Miller S.L."/>
            <person name="King J."/>
            <person name="Sankaranarayanan K."/>
            <person name="Lawson P.A."/>
        </authorList>
    </citation>
    <scope>NUCLEOTIDE SEQUENCE</scope>
    <source>
        <strain evidence="5">BS-20</strain>
    </source>
</reference>
<organism evidence="5">
    <name type="scientific">Jonesiaceae bacterium BS-20</name>
    <dbReference type="NCBI Taxonomy" id="3120821"/>
    <lineage>
        <taxon>Bacteria</taxon>
        <taxon>Bacillati</taxon>
        <taxon>Actinomycetota</taxon>
        <taxon>Actinomycetes</taxon>
        <taxon>Micrococcales</taxon>
        <taxon>Jonesiaceae</taxon>
    </lineage>
</organism>
<sequence length="220" mass="23098">MVAHGVIGLSAGWGISRLADRELGLRQAPQLRPTQTSLTVLVTAILFVAFAALLPQGAGARFWADSLVLMAYWFCTGISVLLSVIDFRTHILPNRFVLPGIGITAVFLAGATFAVGEGWESYWRAIASGGAAYVLLFILCIVGGLGFGDVKLGAILGAYCGWLSWGATAMGLVLAFLVGGLVSLILVLSRRASRKSSLPFGPWLCLGALLAMLATLAFAP</sequence>
<dbReference type="GO" id="GO:0006465">
    <property type="term" value="P:signal peptide processing"/>
    <property type="evidence" value="ECO:0007669"/>
    <property type="project" value="TreeGrafter"/>
</dbReference>
<dbReference type="Pfam" id="PF01478">
    <property type="entry name" value="Peptidase_A24"/>
    <property type="match status" value="1"/>
</dbReference>
<evidence type="ECO:0000259" key="4">
    <source>
        <dbReference type="Pfam" id="PF01478"/>
    </source>
</evidence>
<keyword evidence="3" id="KW-0812">Transmembrane</keyword>
<dbReference type="EC" id="3.4.23.-" evidence="5"/>
<dbReference type="Gene3D" id="1.20.120.1220">
    <property type="match status" value="1"/>
</dbReference>
<evidence type="ECO:0000256" key="1">
    <source>
        <dbReference type="ARBA" id="ARBA00005801"/>
    </source>
</evidence>
<feature type="transmembrane region" description="Helical" evidence="3">
    <location>
        <begin position="165"/>
        <end position="188"/>
    </location>
</feature>
<dbReference type="InterPro" id="IPR014032">
    <property type="entry name" value="Peptidase_A24A_bac"/>
</dbReference>
<feature type="transmembrane region" description="Helical" evidence="3">
    <location>
        <begin position="200"/>
        <end position="219"/>
    </location>
</feature>
<gene>
    <name evidence="5" type="ORF">V5R04_06585</name>
</gene>
<protein>
    <submittedName>
        <fullName evidence="5">A24 family peptidase</fullName>
        <ecNumber evidence="5">3.4.23.-</ecNumber>
    </submittedName>
</protein>
<keyword evidence="3" id="KW-0472">Membrane</keyword>
<feature type="transmembrane region" description="Helical" evidence="3">
    <location>
        <begin position="97"/>
        <end position="115"/>
    </location>
</feature>
<dbReference type="PANTHER" id="PTHR30487:SF0">
    <property type="entry name" value="PREPILIN LEADER PEPTIDASE_N-METHYLTRANSFERASE-RELATED"/>
    <property type="match status" value="1"/>
</dbReference>
<dbReference type="EMBL" id="CP146203">
    <property type="protein sequence ID" value="XBH23172.1"/>
    <property type="molecule type" value="Genomic_DNA"/>
</dbReference>
<feature type="domain" description="Prepilin type IV endopeptidase peptidase" evidence="4">
    <location>
        <begin position="74"/>
        <end position="183"/>
    </location>
</feature>
<dbReference type="GO" id="GO:0004190">
    <property type="term" value="F:aspartic-type endopeptidase activity"/>
    <property type="evidence" value="ECO:0007669"/>
    <property type="project" value="InterPro"/>
</dbReference>
<keyword evidence="3" id="KW-1133">Transmembrane helix</keyword>
<name>A0AAU7E0P8_9MICO</name>
<accession>A0AAU7E0P8</accession>
<evidence type="ECO:0000256" key="2">
    <source>
        <dbReference type="RuleBase" id="RU003793"/>
    </source>
</evidence>
<dbReference type="PRINTS" id="PR00864">
    <property type="entry name" value="PREPILNPTASE"/>
</dbReference>
<feature type="transmembrane region" description="Helical" evidence="3">
    <location>
        <begin position="66"/>
        <end position="85"/>
    </location>
</feature>
<feature type="transmembrane region" description="Helical" evidence="3">
    <location>
        <begin position="36"/>
        <end position="54"/>
    </location>
</feature>
<dbReference type="GO" id="GO:0005886">
    <property type="term" value="C:plasma membrane"/>
    <property type="evidence" value="ECO:0007669"/>
    <property type="project" value="TreeGrafter"/>
</dbReference>